<dbReference type="PANTHER" id="PTHR13402">
    <property type="entry name" value="RGPR-RELATED"/>
    <property type="match status" value="1"/>
</dbReference>
<feature type="compositionally biased region" description="Polar residues" evidence="7">
    <location>
        <begin position="1137"/>
        <end position="1157"/>
    </location>
</feature>
<sequence length="1456" mass="156657">MASSPPFLLEDQTDEDFFDKLVDDDDDDVGLNKVTATSSAPVFTDGDESDEIKAFANLSINETDDSELNDTDKMVEGADDSGIKVGSEPNGEVKEVDGNGGGFAMVEQAVVHGSNGALQPATSFDFGTLESSNSFDFASALEGNQETVGTDVFSNGNLSESDHTGANGIKQVQWSAFSTSGEQMDNSGFGSYSDFFSDLGENADQSSGNVANDIGYEATTVSGNELPDSNYSQRYGSNHDGANSGTDSQQTAGIQDPNSIEYLESLYPGWKIDRSTGQWYSVDDYNAGANVQAAADASLSGDWATSDGKTDVSYLQNSVQSVAGTVNAGDTTGSVTNWNQAPHVNDTSDWNQVPQGNETGASIVDWNQTQSVNHVYPPHMVFDPQFPDWYYDTNDGEWYKLDTYFASLQSASETQNKVTQMDSRPFESLPGSDYKNQSDMYGQVATSQGFGAETPHYDGAQSFGHYNQQVHQEATVTARSSSEYKLSQQSENHFRPNFGGSINAQEQLSGGYWGTQSSHEQVSVGQNQYSGGSHNLVNAMNLTPQWIQPRNEQKQQSRVSGDIFPVQNSVNFSQHVQGAYHFSPAMQPGRSSDGRPPCALVTFGFGGKLIVAKGSNFVGTSSFEGQNPIGSSISVLNFMDVVADNVDASDYLRSLCRQSFPGPLSGGSTAVNKWIDERISSTESPHIGHEKREVLKLLLSLLKISVQYQGKLRSPFGADVVLKENEAEAAIAKLLASPKLNDTQFSGYGPVAHCLQQLPSEGQLRATAAEVQILLVSGKKKEALKCAQDGQLWGPALVLAAQLGEQFYVETVTQMALKQLVPGSPLRTLCLLIAAQPAAVFTADDTAINSVPGGVAILVCCGVLDLAILGEKGMLDDWKENLAVITANRTKDDELVLIHLGDCLWKENSDVFAAHMCYLVAEANFEPYSDIARLCLIGADHWKFPRTYASPEAIQRTEVYEYSKVLGNPQFILLPFQPYKLVYAHMLVEVGRVSDALKYCQAVLKALKNGRSPEVETLRQVATSLEDRIKSHQQGGFSMNLVSGKLGKIFNFIDSTAHRVVGLPPAPSQSIGNVPSTESHFQTGARVSTSQSTMAMSSLMPSAVEPSNGWTDSNKRSMHNRSVSEPDFGRSPRQDQVDGSTETSASSTQGETSSAGNSRFRRFGSQIFQKLLTPRGGRQAKLGDENKFYFDQNLKMWVEKGAEPPSMETAPPPLPTSTFQNGTSDYNLKTALKSEGPPSNGSPEYKTPPLDPGVGIPPLPPTTNQYSARSRVGVRSRYVDTFNKGGGNQTNLYQSPPVSSIKPSISANANANGKFFVPAPVSSNVDTTESHTESVQNGHNITENPSISSAEVPFQSPPPSSSTNMQRFGSMNSISSMKAANPNGRFASNSRRTASWSGGSFPGSFSPEIAGGADARPLAEVLKMSRPAMRSPGASTLMHSSGSGGSFGDELQDVDL</sequence>
<feature type="compositionally biased region" description="Polar residues" evidence="7">
    <location>
        <begin position="1386"/>
        <end position="1396"/>
    </location>
</feature>
<dbReference type="Proteomes" id="UP001161247">
    <property type="component" value="Chromosome 2"/>
</dbReference>
<comment type="subcellular location">
    <subcellularLocation>
        <location evidence="1">Endoplasmic reticulum</location>
    </subcellularLocation>
    <subcellularLocation>
        <location evidence="6">Golgi apparatus membrane</location>
    </subcellularLocation>
</comment>
<dbReference type="Pfam" id="PF12932">
    <property type="entry name" value="Sec16"/>
    <property type="match status" value="1"/>
</dbReference>
<keyword evidence="5 6" id="KW-0931">ER-Golgi transport</keyword>
<feature type="compositionally biased region" description="Low complexity" evidence="7">
    <location>
        <begin position="1397"/>
        <end position="1407"/>
    </location>
</feature>
<evidence type="ECO:0000259" key="9">
    <source>
        <dbReference type="Pfam" id="PF12932"/>
    </source>
</evidence>
<dbReference type="GO" id="GO:0000139">
    <property type="term" value="C:Golgi membrane"/>
    <property type="evidence" value="ECO:0007669"/>
    <property type="project" value="UniProtKB-SubCell"/>
</dbReference>
<keyword evidence="4 6" id="KW-0256">Endoplasmic reticulum</keyword>
<dbReference type="EMBL" id="OX459119">
    <property type="protein sequence ID" value="CAI9095794.1"/>
    <property type="molecule type" value="Genomic_DNA"/>
</dbReference>
<dbReference type="InterPro" id="IPR024298">
    <property type="entry name" value="Sec16_Sec23-bd"/>
</dbReference>
<evidence type="ECO:0000256" key="2">
    <source>
        <dbReference type="ARBA" id="ARBA00005927"/>
    </source>
</evidence>
<feature type="compositionally biased region" description="Pro residues" evidence="7">
    <location>
        <begin position="1249"/>
        <end position="1261"/>
    </location>
</feature>
<evidence type="ECO:0000313" key="11">
    <source>
        <dbReference type="Proteomes" id="UP001161247"/>
    </source>
</evidence>
<keyword evidence="6" id="KW-0472">Membrane</keyword>
<gene>
    <name evidence="10" type="ORF">OLC1_LOCUS6687</name>
</gene>
<organism evidence="10 11">
    <name type="scientific">Oldenlandia corymbosa var. corymbosa</name>
    <dbReference type="NCBI Taxonomy" id="529605"/>
    <lineage>
        <taxon>Eukaryota</taxon>
        <taxon>Viridiplantae</taxon>
        <taxon>Streptophyta</taxon>
        <taxon>Embryophyta</taxon>
        <taxon>Tracheophyta</taxon>
        <taxon>Spermatophyta</taxon>
        <taxon>Magnoliopsida</taxon>
        <taxon>eudicotyledons</taxon>
        <taxon>Gunneridae</taxon>
        <taxon>Pentapetalae</taxon>
        <taxon>asterids</taxon>
        <taxon>lamiids</taxon>
        <taxon>Gentianales</taxon>
        <taxon>Rubiaceae</taxon>
        <taxon>Rubioideae</taxon>
        <taxon>Spermacoceae</taxon>
        <taxon>Hedyotis-Oldenlandia complex</taxon>
        <taxon>Oldenlandia</taxon>
    </lineage>
</organism>
<evidence type="ECO:0000256" key="1">
    <source>
        <dbReference type="ARBA" id="ARBA00004240"/>
    </source>
</evidence>
<feature type="region of interest" description="Disordered" evidence="7">
    <location>
        <begin position="1202"/>
        <end position="1300"/>
    </location>
</feature>
<feature type="region of interest" description="Disordered" evidence="7">
    <location>
        <begin position="1322"/>
        <end position="1456"/>
    </location>
</feature>
<dbReference type="GO" id="GO:0007030">
    <property type="term" value="P:Golgi organization"/>
    <property type="evidence" value="ECO:0007669"/>
    <property type="project" value="TreeGrafter"/>
</dbReference>
<dbReference type="GO" id="GO:0015031">
    <property type="term" value="P:protein transport"/>
    <property type="evidence" value="ECO:0007669"/>
    <property type="project" value="UniProtKB-KW"/>
</dbReference>
<dbReference type="Gene3D" id="1.25.40.1030">
    <property type="match status" value="1"/>
</dbReference>
<dbReference type="GO" id="GO:0070973">
    <property type="term" value="P:protein localization to endoplasmic reticulum exit site"/>
    <property type="evidence" value="ECO:0007669"/>
    <property type="project" value="TreeGrafter"/>
</dbReference>
<evidence type="ECO:0000256" key="7">
    <source>
        <dbReference type="SAM" id="MobiDB-lite"/>
    </source>
</evidence>
<feature type="domain" description="Sec16 Sec23-binding" evidence="8">
    <location>
        <begin position="772"/>
        <end position="1056"/>
    </location>
</feature>
<feature type="compositionally biased region" description="Basic and acidic residues" evidence="7">
    <location>
        <begin position="1122"/>
        <end position="1136"/>
    </location>
</feature>
<reference evidence="10" key="1">
    <citation type="submission" date="2023-03" db="EMBL/GenBank/DDBJ databases">
        <authorList>
            <person name="Julca I."/>
        </authorList>
    </citation>
    <scope>NUCLEOTIDE SEQUENCE</scope>
</reference>
<protein>
    <recommendedName>
        <fullName evidence="6">Protein transport protein sec16</fullName>
    </recommendedName>
</protein>
<comment type="similarity">
    <text evidence="2 6">Belongs to the SEC16 family.</text>
</comment>
<evidence type="ECO:0000259" key="8">
    <source>
        <dbReference type="Pfam" id="PF12931"/>
    </source>
</evidence>
<feature type="compositionally biased region" description="Polar residues" evidence="7">
    <location>
        <begin position="1322"/>
        <end position="1349"/>
    </location>
</feature>
<evidence type="ECO:0000256" key="3">
    <source>
        <dbReference type="ARBA" id="ARBA00022448"/>
    </source>
</evidence>
<dbReference type="PANTHER" id="PTHR13402:SF6">
    <property type="entry name" value="SECRETORY 16, ISOFORM I"/>
    <property type="match status" value="1"/>
</dbReference>
<accession>A0AAV1CJA1</accession>
<feature type="region of interest" description="Disordered" evidence="7">
    <location>
        <begin position="1064"/>
        <end position="1160"/>
    </location>
</feature>
<keyword evidence="6" id="KW-0653">Protein transport</keyword>
<evidence type="ECO:0000256" key="6">
    <source>
        <dbReference type="RuleBase" id="RU364101"/>
    </source>
</evidence>
<feature type="compositionally biased region" description="Polar residues" evidence="7">
    <location>
        <begin position="1068"/>
        <end position="1100"/>
    </location>
</feature>
<evidence type="ECO:0000256" key="4">
    <source>
        <dbReference type="ARBA" id="ARBA00022824"/>
    </source>
</evidence>
<name>A0AAV1CJA1_OLDCO</name>
<proteinExistence type="inferred from homology"/>
<evidence type="ECO:0000313" key="10">
    <source>
        <dbReference type="EMBL" id="CAI9095794.1"/>
    </source>
</evidence>
<dbReference type="Pfam" id="PF12931">
    <property type="entry name" value="TPR_Sec16"/>
    <property type="match status" value="1"/>
</dbReference>
<keyword evidence="6" id="KW-0333">Golgi apparatus</keyword>
<dbReference type="GO" id="GO:0016192">
    <property type="term" value="P:vesicle-mediated transport"/>
    <property type="evidence" value="ECO:0007669"/>
    <property type="project" value="UniProtKB-KW"/>
</dbReference>
<keyword evidence="3 6" id="KW-0813">Transport</keyword>
<feature type="region of interest" description="Disordered" evidence="7">
    <location>
        <begin position="220"/>
        <end position="253"/>
    </location>
</feature>
<dbReference type="CDD" id="cd09233">
    <property type="entry name" value="ACE1-Sec16-like"/>
    <property type="match status" value="1"/>
</dbReference>
<feature type="domain" description="Sec16 central conserved" evidence="9">
    <location>
        <begin position="598"/>
        <end position="710"/>
    </location>
</feature>
<feature type="compositionally biased region" description="Polar residues" evidence="7">
    <location>
        <begin position="1216"/>
        <end position="1227"/>
    </location>
</feature>
<feature type="compositionally biased region" description="Polar residues" evidence="7">
    <location>
        <begin position="1361"/>
        <end position="1378"/>
    </location>
</feature>
<dbReference type="InterPro" id="IPR024340">
    <property type="entry name" value="Sec16_CCD"/>
</dbReference>
<keyword evidence="11" id="KW-1185">Reference proteome</keyword>
<dbReference type="GO" id="GO:0012507">
    <property type="term" value="C:ER to Golgi transport vesicle membrane"/>
    <property type="evidence" value="ECO:0007669"/>
    <property type="project" value="TreeGrafter"/>
</dbReference>
<dbReference type="GO" id="GO:0070971">
    <property type="term" value="C:endoplasmic reticulum exit site"/>
    <property type="evidence" value="ECO:0007669"/>
    <property type="project" value="TreeGrafter"/>
</dbReference>
<evidence type="ECO:0000256" key="5">
    <source>
        <dbReference type="ARBA" id="ARBA00022892"/>
    </source>
</evidence>